<dbReference type="InterPro" id="IPR010985">
    <property type="entry name" value="Ribbon_hlx_hlx"/>
</dbReference>
<dbReference type="GO" id="GO:0006355">
    <property type="term" value="P:regulation of DNA-templated transcription"/>
    <property type="evidence" value="ECO:0007669"/>
    <property type="project" value="InterPro"/>
</dbReference>
<keyword evidence="1" id="KW-1277">Toxin-antitoxin system</keyword>
<sequence>MAQQLNKLDLSEDVVRAVREKVASGAYRSESDVVVAGLRALQDREDETERWLHETVGPTYDAHRREPEAAEPIGSVMARLRARMDRVVDEN</sequence>
<protein>
    <submittedName>
        <fullName evidence="2">Type II toxin-antitoxin system ParD family antitoxin</fullName>
    </submittedName>
</protein>
<gene>
    <name evidence="2" type="ORF">ABS361_13330</name>
</gene>
<reference evidence="2" key="1">
    <citation type="submission" date="2024-06" db="EMBL/GenBank/DDBJ databases">
        <title>Methylostella associata gen. nov., sp. nov., a novel Ancalomicrobiaceae-affiliated facultatively methylotrophic bacteria that feed on methanotrophs of the genus Methylococcus.</title>
        <authorList>
            <person name="Saltykova V."/>
            <person name="Danilova O.V."/>
            <person name="Oshkin I.Y."/>
            <person name="Belova S.E."/>
            <person name="Pimenov N.V."/>
            <person name="Dedysh S.N."/>
        </authorList>
    </citation>
    <scope>NUCLEOTIDE SEQUENCE</scope>
    <source>
        <strain evidence="2">S20</strain>
    </source>
</reference>
<accession>A0AAU7X5H6</accession>
<dbReference type="KEGG" id="mflg:ABS361_13330"/>
<dbReference type="Pfam" id="PF03693">
    <property type="entry name" value="ParD_antitoxin"/>
    <property type="match status" value="1"/>
</dbReference>
<dbReference type="InterPro" id="IPR038296">
    <property type="entry name" value="ParD_sf"/>
</dbReference>
<dbReference type="AlphaFoldDB" id="A0AAU7X5H6"/>
<evidence type="ECO:0000256" key="1">
    <source>
        <dbReference type="ARBA" id="ARBA00022649"/>
    </source>
</evidence>
<name>A0AAU7X5H6_9HYPH</name>
<dbReference type="SUPFAM" id="SSF47598">
    <property type="entry name" value="Ribbon-helix-helix"/>
    <property type="match status" value="1"/>
</dbReference>
<dbReference type="EMBL" id="CP158568">
    <property type="protein sequence ID" value="XBY43085.1"/>
    <property type="molecule type" value="Genomic_DNA"/>
</dbReference>
<evidence type="ECO:0000313" key="2">
    <source>
        <dbReference type="EMBL" id="XBY43085.1"/>
    </source>
</evidence>
<organism evidence="2">
    <name type="scientific">Methyloraptor flagellatus</name>
    <dbReference type="NCBI Taxonomy" id="3162530"/>
    <lineage>
        <taxon>Bacteria</taxon>
        <taxon>Pseudomonadati</taxon>
        <taxon>Pseudomonadota</taxon>
        <taxon>Alphaproteobacteria</taxon>
        <taxon>Hyphomicrobiales</taxon>
        <taxon>Ancalomicrobiaceae</taxon>
        <taxon>Methyloraptor</taxon>
    </lineage>
</organism>
<dbReference type="RefSeq" id="WP_407048187.1">
    <property type="nucleotide sequence ID" value="NZ_CP158568.1"/>
</dbReference>
<dbReference type="Gene3D" id="6.10.10.120">
    <property type="entry name" value="Antitoxin ParD1-like"/>
    <property type="match status" value="1"/>
</dbReference>
<proteinExistence type="predicted"/>
<dbReference type="InterPro" id="IPR022789">
    <property type="entry name" value="ParD"/>
</dbReference>